<organism evidence="2">
    <name type="scientific">viral metagenome</name>
    <dbReference type="NCBI Taxonomy" id="1070528"/>
    <lineage>
        <taxon>unclassified sequences</taxon>
        <taxon>metagenomes</taxon>
        <taxon>organismal metagenomes</taxon>
    </lineage>
</organism>
<evidence type="ECO:0000313" key="2">
    <source>
        <dbReference type="EMBL" id="QHT30176.1"/>
    </source>
</evidence>
<sequence>MGKIRHTRKRHTLRKHKRKRTRRRRTRRRTGRGGFSVPAGQLPGGGGRNRRGGYAAILGGGYKEGVIGLYLVPSPKVGGRRIVYAISDRAPGDKRGMASDRRKANKFLKAAKRKSRKHKRKRIKH</sequence>
<name>A0A6C0ELY0_9ZZZZ</name>
<dbReference type="EMBL" id="MN738893">
    <property type="protein sequence ID" value="QHT30176.1"/>
    <property type="molecule type" value="Genomic_DNA"/>
</dbReference>
<reference evidence="2" key="1">
    <citation type="journal article" date="2020" name="Nature">
        <title>Giant virus diversity and host interactions through global metagenomics.</title>
        <authorList>
            <person name="Schulz F."/>
            <person name="Roux S."/>
            <person name="Paez-Espino D."/>
            <person name="Jungbluth S."/>
            <person name="Walsh D.A."/>
            <person name="Denef V.J."/>
            <person name="McMahon K.D."/>
            <person name="Konstantinidis K.T."/>
            <person name="Eloe-Fadrosh E.A."/>
            <person name="Kyrpides N.C."/>
            <person name="Woyke T."/>
        </authorList>
    </citation>
    <scope>NUCLEOTIDE SEQUENCE</scope>
    <source>
        <strain evidence="2">GVMAG-M-3300009149-34</strain>
    </source>
</reference>
<feature type="compositionally biased region" description="Basic residues" evidence="1">
    <location>
        <begin position="1"/>
        <end position="31"/>
    </location>
</feature>
<evidence type="ECO:0000256" key="1">
    <source>
        <dbReference type="SAM" id="MobiDB-lite"/>
    </source>
</evidence>
<proteinExistence type="predicted"/>
<dbReference type="AlphaFoldDB" id="A0A6C0ELY0"/>
<accession>A0A6C0ELY0</accession>
<feature type="region of interest" description="Disordered" evidence="1">
    <location>
        <begin position="1"/>
        <end position="50"/>
    </location>
</feature>
<protein>
    <submittedName>
        <fullName evidence="2">Uncharacterized protein</fullName>
    </submittedName>
</protein>